<protein>
    <submittedName>
        <fullName evidence="1">Uncharacterized protein</fullName>
    </submittedName>
</protein>
<keyword evidence="2" id="KW-1185">Reference proteome</keyword>
<comment type="caution">
    <text evidence="1">The sequence shown here is derived from an EMBL/GenBank/DDBJ whole genome shotgun (WGS) entry which is preliminary data.</text>
</comment>
<organism evidence="1 2">
    <name type="scientific">Cichorium intybus</name>
    <name type="common">Chicory</name>
    <dbReference type="NCBI Taxonomy" id="13427"/>
    <lineage>
        <taxon>Eukaryota</taxon>
        <taxon>Viridiplantae</taxon>
        <taxon>Streptophyta</taxon>
        <taxon>Embryophyta</taxon>
        <taxon>Tracheophyta</taxon>
        <taxon>Spermatophyta</taxon>
        <taxon>Magnoliopsida</taxon>
        <taxon>eudicotyledons</taxon>
        <taxon>Gunneridae</taxon>
        <taxon>Pentapetalae</taxon>
        <taxon>asterids</taxon>
        <taxon>campanulids</taxon>
        <taxon>Asterales</taxon>
        <taxon>Asteraceae</taxon>
        <taxon>Cichorioideae</taxon>
        <taxon>Cichorieae</taxon>
        <taxon>Cichoriinae</taxon>
        <taxon>Cichorium</taxon>
    </lineage>
</organism>
<evidence type="ECO:0000313" key="2">
    <source>
        <dbReference type="Proteomes" id="UP001055811"/>
    </source>
</evidence>
<evidence type="ECO:0000313" key="1">
    <source>
        <dbReference type="EMBL" id="KAI3738523.1"/>
    </source>
</evidence>
<dbReference type="EMBL" id="CM042013">
    <property type="protein sequence ID" value="KAI3738523.1"/>
    <property type="molecule type" value="Genomic_DNA"/>
</dbReference>
<accession>A0ACB9CWG4</accession>
<gene>
    <name evidence="1" type="ORF">L2E82_28557</name>
</gene>
<name>A0ACB9CWG4_CICIN</name>
<reference evidence="1 2" key="2">
    <citation type="journal article" date="2022" name="Mol. Ecol. Resour.">
        <title>The genomes of chicory, endive, great burdock and yacon provide insights into Asteraceae paleo-polyploidization history and plant inulin production.</title>
        <authorList>
            <person name="Fan W."/>
            <person name="Wang S."/>
            <person name="Wang H."/>
            <person name="Wang A."/>
            <person name="Jiang F."/>
            <person name="Liu H."/>
            <person name="Zhao H."/>
            <person name="Xu D."/>
            <person name="Zhang Y."/>
        </authorList>
    </citation>
    <scope>NUCLEOTIDE SEQUENCE [LARGE SCALE GENOMIC DNA]</scope>
    <source>
        <strain evidence="2">cv. Punajuju</strain>
        <tissue evidence="1">Leaves</tissue>
    </source>
</reference>
<reference evidence="2" key="1">
    <citation type="journal article" date="2022" name="Mol. Ecol. Resour.">
        <title>The genomes of chicory, endive, great burdock and yacon provide insights into Asteraceae palaeo-polyploidization history and plant inulin production.</title>
        <authorList>
            <person name="Fan W."/>
            <person name="Wang S."/>
            <person name="Wang H."/>
            <person name="Wang A."/>
            <person name="Jiang F."/>
            <person name="Liu H."/>
            <person name="Zhao H."/>
            <person name="Xu D."/>
            <person name="Zhang Y."/>
        </authorList>
    </citation>
    <scope>NUCLEOTIDE SEQUENCE [LARGE SCALE GENOMIC DNA]</scope>
    <source>
        <strain evidence="2">cv. Punajuju</strain>
    </source>
</reference>
<dbReference type="Proteomes" id="UP001055811">
    <property type="component" value="Linkage Group LG05"/>
</dbReference>
<proteinExistence type="predicted"/>
<sequence length="244" mass="27576">MPLFIVHGMYCNSDFVFVPISSPPNSLLFPCTNTLPHCTTLREISFSSSHRSSFVPLPMDIHFCMRMTADFGGGGDRICRSDNKYGSQRRQREKDTHDVFSDHVDPYEVPNYTDVVGILLINIKKVGPPLILVEVLMMRSVVEIDWNDMKQTEIAYDLITRSEPMAESRTKFLDHINHSQEGVKWESLLQHSRMLGESGGISTVIGALLIIGRKNYSPVKEFAIARITEVWIGLFCMGGLEVVH</sequence>